<evidence type="ECO:0000256" key="6">
    <source>
        <dbReference type="SAM" id="MobiDB-lite"/>
    </source>
</evidence>
<evidence type="ECO:0000256" key="2">
    <source>
        <dbReference type="ARBA" id="ARBA00022692"/>
    </source>
</evidence>
<gene>
    <name evidence="12" type="ORF">BpHYR1_031035</name>
</gene>
<feature type="domain" description="AMOP" evidence="9">
    <location>
        <begin position="729"/>
        <end position="869"/>
    </location>
</feature>
<evidence type="ECO:0000259" key="11">
    <source>
        <dbReference type="PROSITE" id="PS51233"/>
    </source>
</evidence>
<dbReference type="GO" id="GO:0007160">
    <property type="term" value="P:cell-matrix adhesion"/>
    <property type="evidence" value="ECO:0007669"/>
    <property type="project" value="InterPro"/>
</dbReference>
<feature type="region of interest" description="Disordered" evidence="6">
    <location>
        <begin position="1215"/>
        <end position="1237"/>
    </location>
</feature>
<evidence type="ECO:0000259" key="10">
    <source>
        <dbReference type="PROSITE" id="PS51220"/>
    </source>
</evidence>
<dbReference type="InterPro" id="IPR051495">
    <property type="entry name" value="Epithelial_Barrier/Signaling"/>
</dbReference>
<comment type="caution">
    <text evidence="12">The sequence shown here is derived from an EMBL/GenBank/DDBJ whole genome shotgun (WGS) entry which is preliminary data.</text>
</comment>
<dbReference type="InterPro" id="IPR001846">
    <property type="entry name" value="VWF_type-D"/>
</dbReference>
<dbReference type="PROSITE" id="PS50856">
    <property type="entry name" value="AMOP"/>
    <property type="match status" value="1"/>
</dbReference>
<evidence type="ECO:0000313" key="13">
    <source>
        <dbReference type="Proteomes" id="UP000276133"/>
    </source>
</evidence>
<organism evidence="12 13">
    <name type="scientific">Brachionus plicatilis</name>
    <name type="common">Marine rotifer</name>
    <name type="synonym">Brachionus muelleri</name>
    <dbReference type="NCBI Taxonomy" id="10195"/>
    <lineage>
        <taxon>Eukaryota</taxon>
        <taxon>Metazoa</taxon>
        <taxon>Spiralia</taxon>
        <taxon>Gnathifera</taxon>
        <taxon>Rotifera</taxon>
        <taxon>Eurotatoria</taxon>
        <taxon>Monogononta</taxon>
        <taxon>Pseudotrocha</taxon>
        <taxon>Ploima</taxon>
        <taxon>Brachionidae</taxon>
        <taxon>Brachionus</taxon>
    </lineage>
</organism>
<dbReference type="InterPro" id="IPR056619">
    <property type="entry name" value="C8-3_MUC4"/>
</dbReference>
<keyword evidence="5" id="KW-1015">Disulfide bond</keyword>
<dbReference type="SMART" id="SM00723">
    <property type="entry name" value="AMOP"/>
    <property type="match status" value="1"/>
</dbReference>
<dbReference type="EMBL" id="REGN01008265">
    <property type="protein sequence ID" value="RNA04016.1"/>
    <property type="molecule type" value="Genomic_DNA"/>
</dbReference>
<feature type="domain" description="VWFD" evidence="11">
    <location>
        <begin position="881"/>
        <end position="1075"/>
    </location>
</feature>
<keyword evidence="3 7" id="KW-1133">Transmembrane helix</keyword>
<dbReference type="Pfam" id="PF23263">
    <property type="entry name" value="C8-3_MUC4"/>
    <property type="match status" value="1"/>
</dbReference>
<dbReference type="PROSITE" id="PS51220">
    <property type="entry name" value="NIDO"/>
    <property type="match status" value="2"/>
</dbReference>
<feature type="domain" description="NIDO" evidence="10">
    <location>
        <begin position="151"/>
        <end position="292"/>
    </location>
</feature>
<feature type="transmembrane region" description="Helical" evidence="7">
    <location>
        <begin position="1243"/>
        <end position="1262"/>
    </location>
</feature>
<keyword evidence="8" id="KW-0732">Signal</keyword>
<feature type="domain" description="NIDO" evidence="10">
    <location>
        <begin position="384"/>
        <end position="525"/>
    </location>
</feature>
<dbReference type="Pfam" id="PF06119">
    <property type="entry name" value="NIDO"/>
    <property type="match status" value="2"/>
</dbReference>
<feature type="region of interest" description="Disordered" evidence="6">
    <location>
        <begin position="1154"/>
        <end position="1191"/>
    </location>
</feature>
<keyword evidence="4 7" id="KW-0472">Membrane</keyword>
<dbReference type="Proteomes" id="UP000276133">
    <property type="component" value="Unassembled WGS sequence"/>
</dbReference>
<feature type="chain" id="PRO_5018046231" evidence="8">
    <location>
        <begin position="20"/>
        <end position="1263"/>
    </location>
</feature>
<evidence type="ECO:0000256" key="3">
    <source>
        <dbReference type="ARBA" id="ARBA00022989"/>
    </source>
</evidence>
<comment type="subcellular location">
    <subcellularLocation>
        <location evidence="1">Membrane</location>
    </subcellularLocation>
</comment>
<sequence length="1263" mass="142831">MVSIIFTLNFVWLVGFYLAENSFSNDHQNFSSTIDSNNSRFTDELPNSTYNLPYYFFDNNTTMFDIDLSTSKISNSASVLFNFGTEYGDSLIQYNQSSFEGPIKISANLSYFGLTISEIFISINGLISFFEPIPDFFISPFPTLNYISIAAFWNSIDSTKGGDIYHREITDAMTLEKISLDISSTIEQFNATWAYLVTWYEVAPYYSFSDERNSFQVLLASNGNVSYTILNYEKLEWSSTFLFSGHAQVGFNFGDGYRFLSLPGSLTENVLNLANDSNVGVLRRWIYRTDDPNFLNISCNSNIYCFNFTNSIFYESGSKYGDSVIQKNDDFYEGPIGVSKNFSFFGKYISEIFINTNGLISFLQPITEYSPIPFPTYNYISIAGFWNDIDTTKGGDIFYREITDTITLQKISQDISSTVEQFNATWAYLVTWYEVAPYSSLLDQRNSFQILLASNGNVSFTIFNYEKLEWSFNLYSYIFGQVGFNFGDGSRSLSLPGSLTENVLNLANDSNIGVPGRWIYRIDDSDILDCSSYPYLSRFFFYEYYSIGGEELLLSGLCLKNGQKAFVLIDDHIEVECFIIEYSNCLITTPFLNKTGPIKSELFIDNNSSFTFTLNIVKEPGLAENFLVDIKPFYNMSNDEIVINFSPFFSEYLFFYEFFYDVYLIRIQNDTAELTQIDLVSNESLSINSSLLYKNSPKVDVEIFYIGLSYKYFFTRKYELLFPLLIINELEIADEICQSWYGEQPDPNPIVQVLPPCPPNLPFQQPPFFFSNFITDLCNPFNDEFCSSFHPGAKICYKSIFSVQVGSQMTGQQCCYDQQGTLLVGPPGGGSLDLHHSLDYEREHVYVDIFPYIRCCILSNNCDLYYEKRPSDNGELWQPPAFGGGAGDPHFTSFDGVRYTFNGYGEYTYFEIKEKNFSAQVKIAPLSMQNGTESQGTVFKAISIRGNETGNIEINLDFNKLNIKVNEWYLKSSQMFMSLKGLFLNSTENKVELVYDNGISFEIQSTPNHNALLIFTSLPQFFKGQTTGLMGNFNGNNSDDFTLPNGTVLDLNPQNDKDIFEYFGQEWQVSENMSFFDNDNEFKQILGRNAAYVPKFMQDGISFENSTLEEQAKEVCGNDAFCLFDVSITGDISIASTNLNLNSLISSFEQITSRNSSNSSLDTTDSPSKSSSSETTLISTDSSKSSSSETTLISTDSSSKLSSSKTTLISIDSSSSSKTNFVSTTTSNQGDTATTTNNAKKNMHFGIVFLSFVSSMLFLGLMY</sequence>
<dbReference type="PANTHER" id="PTHR13802:SF52">
    <property type="entry name" value="MUCIN-4"/>
    <property type="match status" value="1"/>
</dbReference>
<proteinExistence type="predicted"/>
<dbReference type="GO" id="GO:0016020">
    <property type="term" value="C:membrane"/>
    <property type="evidence" value="ECO:0007669"/>
    <property type="project" value="UniProtKB-SubCell"/>
</dbReference>
<evidence type="ECO:0000256" key="4">
    <source>
        <dbReference type="ARBA" id="ARBA00023136"/>
    </source>
</evidence>
<evidence type="ECO:0000256" key="7">
    <source>
        <dbReference type="SAM" id="Phobius"/>
    </source>
</evidence>
<dbReference type="Pfam" id="PF03782">
    <property type="entry name" value="AMOP"/>
    <property type="match status" value="1"/>
</dbReference>
<dbReference type="OrthoDB" id="6236007at2759"/>
<dbReference type="AlphaFoldDB" id="A0A3M7PXY4"/>
<keyword evidence="2 7" id="KW-0812">Transmembrane</keyword>
<name>A0A3M7PXY4_BRAPC</name>
<evidence type="ECO:0000313" key="12">
    <source>
        <dbReference type="EMBL" id="RNA04016.1"/>
    </source>
</evidence>
<evidence type="ECO:0000259" key="9">
    <source>
        <dbReference type="PROSITE" id="PS50856"/>
    </source>
</evidence>
<dbReference type="Pfam" id="PF00094">
    <property type="entry name" value="VWD"/>
    <property type="match status" value="1"/>
</dbReference>
<dbReference type="SMART" id="SM00539">
    <property type="entry name" value="NIDO"/>
    <property type="match status" value="2"/>
</dbReference>
<evidence type="ECO:0000256" key="5">
    <source>
        <dbReference type="ARBA" id="ARBA00023157"/>
    </source>
</evidence>
<accession>A0A3M7PXY4</accession>
<reference evidence="12 13" key="1">
    <citation type="journal article" date="2018" name="Sci. Rep.">
        <title>Genomic signatures of local adaptation to the degree of environmental predictability in rotifers.</title>
        <authorList>
            <person name="Franch-Gras L."/>
            <person name="Hahn C."/>
            <person name="Garcia-Roger E.M."/>
            <person name="Carmona M.J."/>
            <person name="Serra M."/>
            <person name="Gomez A."/>
        </authorList>
    </citation>
    <scope>NUCLEOTIDE SEQUENCE [LARGE SCALE GENOMIC DNA]</scope>
    <source>
        <strain evidence="12">HYR1</strain>
    </source>
</reference>
<dbReference type="InterPro" id="IPR003886">
    <property type="entry name" value="NIDO_dom"/>
</dbReference>
<dbReference type="InterPro" id="IPR005533">
    <property type="entry name" value="AMOP_dom"/>
</dbReference>
<evidence type="ECO:0000256" key="8">
    <source>
        <dbReference type="SAM" id="SignalP"/>
    </source>
</evidence>
<dbReference type="PROSITE" id="PS51233">
    <property type="entry name" value="VWFD"/>
    <property type="match status" value="1"/>
</dbReference>
<dbReference type="PANTHER" id="PTHR13802">
    <property type="entry name" value="MUCIN 4-RELATED"/>
    <property type="match status" value="1"/>
</dbReference>
<evidence type="ECO:0000256" key="1">
    <source>
        <dbReference type="ARBA" id="ARBA00004370"/>
    </source>
</evidence>
<dbReference type="SMART" id="SM00216">
    <property type="entry name" value="VWD"/>
    <property type="match status" value="1"/>
</dbReference>
<keyword evidence="13" id="KW-1185">Reference proteome</keyword>
<protein>
    <submittedName>
        <fullName evidence="12">Sushi domain-containing 2-like</fullName>
    </submittedName>
</protein>
<feature type="signal peptide" evidence="8">
    <location>
        <begin position="1"/>
        <end position="19"/>
    </location>
</feature>